<dbReference type="EMBL" id="OX596087">
    <property type="protein sequence ID" value="CAN0445874.1"/>
    <property type="molecule type" value="Genomic_DNA"/>
</dbReference>
<evidence type="ECO:0000313" key="1">
    <source>
        <dbReference type="EMBL" id="CAN0445874.1"/>
    </source>
</evidence>
<feature type="non-terminal residue" evidence="1">
    <location>
        <position position="82"/>
    </location>
</feature>
<reference evidence="1" key="2">
    <citation type="submission" date="2025-03" db="EMBL/GenBank/DDBJ databases">
        <authorList>
            <consortium name="ELIXIR-Norway"/>
            <consortium name="Elixir Norway"/>
        </authorList>
    </citation>
    <scope>NUCLEOTIDE SEQUENCE</scope>
</reference>
<sequence>LCGFRKPQELPIKLPRQPQPSKIHSDDEDRKRAETDSSPLTGCQGGNTHSRVSKEAEASGQRNIPCLPVQSVPGLVFLQPSP</sequence>
<accession>A0AC59ZKQ9</accession>
<gene>
    <name evidence="1" type="ORF">MRATA1EN22A_LOCUS19369</name>
</gene>
<organism evidence="1 2">
    <name type="scientific">Rangifer tarandus platyrhynchus</name>
    <name type="common">Svalbard reindeer</name>
    <dbReference type="NCBI Taxonomy" id="3082113"/>
    <lineage>
        <taxon>Eukaryota</taxon>
        <taxon>Metazoa</taxon>
        <taxon>Chordata</taxon>
        <taxon>Craniata</taxon>
        <taxon>Vertebrata</taxon>
        <taxon>Euteleostomi</taxon>
        <taxon>Mammalia</taxon>
        <taxon>Eutheria</taxon>
        <taxon>Laurasiatheria</taxon>
        <taxon>Artiodactyla</taxon>
        <taxon>Ruminantia</taxon>
        <taxon>Pecora</taxon>
        <taxon>Cervidae</taxon>
        <taxon>Odocoileinae</taxon>
        <taxon>Rangifer</taxon>
    </lineage>
</organism>
<protein>
    <submittedName>
        <fullName evidence="1">Uncharacterized protein</fullName>
    </submittedName>
</protein>
<feature type="non-terminal residue" evidence="1">
    <location>
        <position position="1"/>
    </location>
</feature>
<reference evidence="1" key="1">
    <citation type="submission" date="2023-05" db="EMBL/GenBank/DDBJ databases">
        <authorList>
            <consortium name="ELIXIR-Norway"/>
        </authorList>
    </citation>
    <scope>NUCLEOTIDE SEQUENCE</scope>
</reference>
<evidence type="ECO:0000313" key="2">
    <source>
        <dbReference type="Proteomes" id="UP001162501"/>
    </source>
</evidence>
<proteinExistence type="predicted"/>
<dbReference type="Proteomes" id="UP001162501">
    <property type="component" value="Chromosome 3"/>
</dbReference>
<name>A0AC59ZKQ9_RANTA</name>